<evidence type="ECO:0000256" key="4">
    <source>
        <dbReference type="ARBA" id="ARBA00022989"/>
    </source>
</evidence>
<evidence type="ECO:0000256" key="1">
    <source>
        <dbReference type="ARBA" id="ARBA00004141"/>
    </source>
</evidence>
<dbReference type="PANTHER" id="PTHR23320:SF165">
    <property type="entry name" value="MARVEL DOMAIN-CONTAINING PROTEIN"/>
    <property type="match status" value="1"/>
</dbReference>
<evidence type="ECO:0000256" key="3">
    <source>
        <dbReference type="ARBA" id="ARBA00022692"/>
    </source>
</evidence>
<dbReference type="Proteomes" id="UP000515135">
    <property type="component" value="Unplaced"/>
</dbReference>
<feature type="transmembrane region" description="Helical" evidence="6">
    <location>
        <begin position="76"/>
        <end position="96"/>
    </location>
</feature>
<feature type="transmembrane region" description="Helical" evidence="6">
    <location>
        <begin position="117"/>
        <end position="139"/>
    </location>
</feature>
<evidence type="ECO:0000256" key="5">
    <source>
        <dbReference type="ARBA" id="ARBA00023136"/>
    </source>
</evidence>
<keyword evidence="5 6" id="KW-0472">Membrane</keyword>
<dbReference type="Pfam" id="PF04103">
    <property type="entry name" value="CD20"/>
    <property type="match status" value="1"/>
</dbReference>
<feature type="transmembrane region" description="Helical" evidence="6">
    <location>
        <begin position="12"/>
        <end position="34"/>
    </location>
</feature>
<keyword evidence="3 6" id="KW-0812">Transmembrane</keyword>
<accession>A0A6P4YAH5</accession>
<dbReference type="InterPro" id="IPR007237">
    <property type="entry name" value="CD20-like"/>
</dbReference>
<dbReference type="OrthoDB" id="10071434at2759"/>
<reference evidence="8" key="1">
    <citation type="submission" date="2025-08" db="UniProtKB">
        <authorList>
            <consortium name="RefSeq"/>
        </authorList>
    </citation>
    <scope>IDENTIFICATION</scope>
    <source>
        <tissue evidence="8">Gonad</tissue>
    </source>
</reference>
<feature type="transmembrane region" description="Helical" evidence="6">
    <location>
        <begin position="46"/>
        <end position="64"/>
    </location>
</feature>
<dbReference type="InterPro" id="IPR030417">
    <property type="entry name" value="MS4A"/>
</dbReference>
<dbReference type="GeneID" id="109467837"/>
<protein>
    <submittedName>
        <fullName evidence="8">Uncharacterized protein LOC109467837 isoform X2</fullName>
    </submittedName>
</protein>
<keyword evidence="7" id="KW-1185">Reference proteome</keyword>
<sequence length="228" mass="23559">MSYNGSCVLGLGWTFIVLGSLSVIFGIAADAAFIRDGYFTMHQVSAPIWSGVLVIVTGVIGVFSGKNPTSKGWMAAFLPLSICVIIACLVCWAVAASGISVDGISCNYSCRCSAMQALHGVNILLGFTEMVLGFVTSILCCVGMCSSNDVQPGTVIYHHAAPMQAPGGVVIMHNTTGGYPMHTAGVTYVGGGPQPVVMQPVHPVAPPAYTYASGPINPAVVVNTQSTI</sequence>
<evidence type="ECO:0000313" key="8">
    <source>
        <dbReference type="RefSeq" id="XP_019621483.1"/>
    </source>
</evidence>
<organism evidence="7 8">
    <name type="scientific">Branchiostoma belcheri</name>
    <name type="common">Amphioxus</name>
    <dbReference type="NCBI Taxonomy" id="7741"/>
    <lineage>
        <taxon>Eukaryota</taxon>
        <taxon>Metazoa</taxon>
        <taxon>Chordata</taxon>
        <taxon>Cephalochordata</taxon>
        <taxon>Leptocardii</taxon>
        <taxon>Amphioxiformes</taxon>
        <taxon>Branchiostomatidae</taxon>
        <taxon>Branchiostoma</taxon>
    </lineage>
</organism>
<dbReference type="RefSeq" id="XP_019621483.1">
    <property type="nucleotide sequence ID" value="XM_019765924.1"/>
</dbReference>
<evidence type="ECO:0000313" key="7">
    <source>
        <dbReference type="Proteomes" id="UP000515135"/>
    </source>
</evidence>
<gene>
    <name evidence="8" type="primary">LOC109467837</name>
</gene>
<evidence type="ECO:0000256" key="2">
    <source>
        <dbReference type="ARBA" id="ARBA00009565"/>
    </source>
</evidence>
<comment type="subcellular location">
    <subcellularLocation>
        <location evidence="1">Membrane</location>
        <topology evidence="1">Multi-pass membrane protein</topology>
    </subcellularLocation>
</comment>
<dbReference type="PANTHER" id="PTHR23320">
    <property type="entry name" value="MEMBRANE-SPANNING 4-DOMAINS SUBFAMILY A MS4A -RELATED"/>
    <property type="match status" value="1"/>
</dbReference>
<name>A0A6P4YAH5_BRABE</name>
<proteinExistence type="inferred from homology"/>
<comment type="similarity">
    <text evidence="2">Belongs to the MS4A family.</text>
</comment>
<keyword evidence="4 6" id="KW-1133">Transmembrane helix</keyword>
<evidence type="ECO:0000256" key="6">
    <source>
        <dbReference type="SAM" id="Phobius"/>
    </source>
</evidence>
<dbReference type="AlphaFoldDB" id="A0A6P4YAH5"/>